<dbReference type="FunFam" id="1.10.10.10:FF:000001">
    <property type="entry name" value="LysR family transcriptional regulator"/>
    <property type="match status" value="1"/>
</dbReference>
<keyword evidence="7" id="KW-1185">Reference proteome</keyword>
<dbReference type="PANTHER" id="PTHR30346">
    <property type="entry name" value="TRANSCRIPTIONAL DUAL REGULATOR HCAR-RELATED"/>
    <property type="match status" value="1"/>
</dbReference>
<dbReference type="Pfam" id="PF03466">
    <property type="entry name" value="LysR_substrate"/>
    <property type="match status" value="1"/>
</dbReference>
<dbReference type="InterPro" id="IPR000847">
    <property type="entry name" value="LysR_HTH_N"/>
</dbReference>
<dbReference type="Proteomes" id="UP000184363">
    <property type="component" value="Unassembled WGS sequence"/>
</dbReference>
<feature type="domain" description="HTH lysR-type" evidence="5">
    <location>
        <begin position="2"/>
        <end position="59"/>
    </location>
</feature>
<reference evidence="6 7" key="1">
    <citation type="submission" date="2016-11" db="EMBL/GenBank/DDBJ databases">
        <authorList>
            <person name="Jaros S."/>
            <person name="Januszkiewicz K."/>
            <person name="Wedrychowicz H."/>
        </authorList>
    </citation>
    <scope>NUCLEOTIDE SEQUENCE [LARGE SCALE GENOMIC DNA]</scope>
    <source>
        <strain evidence="6 7">DSM 43832</strain>
    </source>
</reference>
<gene>
    <name evidence="6" type="ORF">SAMN05443637_11037</name>
</gene>
<sequence>MVELRHLVYFRTVAQLGSIAKAAAALHMTQPTLSRQIARLERTLGHRLLQRTSRGTTLTPAGEGLRRHVEAILELTDRIPDVLRDAEAGGRTIHIGIPPGLPHDWFAAFTEALRGIAPTVHVAVREATSEAQRGLLHGGVIDIGLLHTEPRELRSVEVLTQRFGCAVRDPDRFAGRTSLTLEDLAGLRVLAHSDQDSPGQEARLRATAQALDAPIEWVFRRFSEHGQLIASTAGVDVALLAASSSRRHFPQWRWIPLDLSDEVNSVVRTWAAWADPDLPDLQPCLAAMRTASERTAAADRLPA</sequence>
<dbReference type="PANTHER" id="PTHR30346:SF17">
    <property type="entry name" value="LYSR FAMILY TRANSCRIPTIONAL REGULATOR"/>
    <property type="match status" value="1"/>
</dbReference>
<dbReference type="GO" id="GO:0003677">
    <property type="term" value="F:DNA binding"/>
    <property type="evidence" value="ECO:0007669"/>
    <property type="project" value="UniProtKB-KW"/>
</dbReference>
<dbReference type="GO" id="GO:0032993">
    <property type="term" value="C:protein-DNA complex"/>
    <property type="evidence" value="ECO:0007669"/>
    <property type="project" value="TreeGrafter"/>
</dbReference>
<dbReference type="EMBL" id="FRAP01000010">
    <property type="protein sequence ID" value="SHK67775.1"/>
    <property type="molecule type" value="Genomic_DNA"/>
</dbReference>
<comment type="similarity">
    <text evidence="1">Belongs to the LysR transcriptional regulatory family.</text>
</comment>
<organism evidence="6 7">
    <name type="scientific">Pseudonocardia thermophila</name>
    <dbReference type="NCBI Taxonomy" id="1848"/>
    <lineage>
        <taxon>Bacteria</taxon>
        <taxon>Bacillati</taxon>
        <taxon>Actinomycetota</taxon>
        <taxon>Actinomycetes</taxon>
        <taxon>Pseudonocardiales</taxon>
        <taxon>Pseudonocardiaceae</taxon>
        <taxon>Pseudonocardia</taxon>
    </lineage>
</organism>
<keyword evidence="2" id="KW-0805">Transcription regulation</keyword>
<dbReference type="PRINTS" id="PR00039">
    <property type="entry name" value="HTHLYSR"/>
</dbReference>
<dbReference type="SUPFAM" id="SSF53850">
    <property type="entry name" value="Periplasmic binding protein-like II"/>
    <property type="match status" value="1"/>
</dbReference>
<evidence type="ECO:0000313" key="7">
    <source>
        <dbReference type="Proteomes" id="UP000184363"/>
    </source>
</evidence>
<evidence type="ECO:0000256" key="4">
    <source>
        <dbReference type="ARBA" id="ARBA00023163"/>
    </source>
</evidence>
<dbReference type="Gene3D" id="3.40.190.10">
    <property type="entry name" value="Periplasmic binding protein-like II"/>
    <property type="match status" value="2"/>
</dbReference>
<dbReference type="InterPro" id="IPR036388">
    <property type="entry name" value="WH-like_DNA-bd_sf"/>
</dbReference>
<dbReference type="OrthoDB" id="3181812at2"/>
<dbReference type="Pfam" id="PF00126">
    <property type="entry name" value="HTH_1"/>
    <property type="match status" value="1"/>
</dbReference>
<dbReference type="AlphaFoldDB" id="A0A1M6UET9"/>
<evidence type="ECO:0000313" key="6">
    <source>
        <dbReference type="EMBL" id="SHK67775.1"/>
    </source>
</evidence>
<dbReference type="GO" id="GO:0003700">
    <property type="term" value="F:DNA-binding transcription factor activity"/>
    <property type="evidence" value="ECO:0007669"/>
    <property type="project" value="InterPro"/>
</dbReference>
<evidence type="ECO:0000259" key="5">
    <source>
        <dbReference type="PROSITE" id="PS50931"/>
    </source>
</evidence>
<dbReference type="InterPro" id="IPR005119">
    <property type="entry name" value="LysR_subst-bd"/>
</dbReference>
<name>A0A1M6UET9_PSETH</name>
<dbReference type="Gene3D" id="1.10.10.10">
    <property type="entry name" value="Winged helix-like DNA-binding domain superfamily/Winged helix DNA-binding domain"/>
    <property type="match status" value="1"/>
</dbReference>
<dbReference type="PROSITE" id="PS50931">
    <property type="entry name" value="HTH_LYSR"/>
    <property type="match status" value="1"/>
</dbReference>
<dbReference type="InterPro" id="IPR036390">
    <property type="entry name" value="WH_DNA-bd_sf"/>
</dbReference>
<keyword evidence="3 6" id="KW-0238">DNA-binding</keyword>
<protein>
    <submittedName>
        <fullName evidence="6">DNA-binding transcriptional regulator, LysR family</fullName>
    </submittedName>
</protein>
<evidence type="ECO:0000256" key="1">
    <source>
        <dbReference type="ARBA" id="ARBA00009437"/>
    </source>
</evidence>
<dbReference type="RefSeq" id="WP_084754993.1">
    <property type="nucleotide sequence ID" value="NZ_CALGVN010000001.1"/>
</dbReference>
<dbReference type="SUPFAM" id="SSF46785">
    <property type="entry name" value="Winged helix' DNA-binding domain"/>
    <property type="match status" value="1"/>
</dbReference>
<keyword evidence="4" id="KW-0804">Transcription</keyword>
<dbReference type="STRING" id="1848.SAMN05443637_11037"/>
<proteinExistence type="inferred from homology"/>
<evidence type="ECO:0000256" key="3">
    <source>
        <dbReference type="ARBA" id="ARBA00023125"/>
    </source>
</evidence>
<accession>A0A1M6UET9</accession>
<evidence type="ECO:0000256" key="2">
    <source>
        <dbReference type="ARBA" id="ARBA00023015"/>
    </source>
</evidence>